<dbReference type="SMART" id="SM00032">
    <property type="entry name" value="CCP"/>
    <property type="match status" value="2"/>
</dbReference>
<evidence type="ECO:0000256" key="1">
    <source>
        <dbReference type="ARBA" id="ARBA00022659"/>
    </source>
</evidence>
<proteinExistence type="predicted"/>
<dbReference type="GO" id="GO:0005615">
    <property type="term" value="C:extracellular space"/>
    <property type="evidence" value="ECO:0007669"/>
    <property type="project" value="TreeGrafter"/>
</dbReference>
<keyword evidence="8" id="KW-1185">Reference proteome</keyword>
<dbReference type="EMBL" id="VCEA01004208">
    <property type="protein sequence ID" value="KAB0338421.1"/>
    <property type="molecule type" value="Genomic_DNA"/>
</dbReference>
<dbReference type="InterPro" id="IPR051503">
    <property type="entry name" value="ComplSys_Reg/VirEntry_Med"/>
</dbReference>
<comment type="caution">
    <text evidence="4">Lacks conserved residue(s) required for the propagation of feature annotation.</text>
</comment>
<reference evidence="6 8" key="1">
    <citation type="submission" date="2019-06" db="EMBL/GenBank/DDBJ databases">
        <title>Discovery of a novel chromosome fission-fusion reversal in muntjac.</title>
        <authorList>
            <person name="Mudd A.B."/>
            <person name="Bredeson J.V."/>
            <person name="Baum R."/>
            <person name="Hockemeyer D."/>
            <person name="Rokhsar D.S."/>
        </authorList>
    </citation>
    <scope>NUCLEOTIDE SEQUENCE [LARGE SCALE GENOMIC DNA]</scope>
    <source>
        <strain evidence="6">UTSW_UCB_Mm</strain>
        <tissue evidence="6">Fibroblast cell line</tissue>
    </source>
</reference>
<evidence type="ECO:0000313" key="7">
    <source>
        <dbReference type="EMBL" id="KAB0338421.1"/>
    </source>
</evidence>
<dbReference type="CDD" id="cd00033">
    <property type="entry name" value="CCP"/>
    <property type="match status" value="1"/>
</dbReference>
<organism evidence="6 8">
    <name type="scientific">Muntiacus muntjak</name>
    <name type="common">Barking deer</name>
    <name type="synonym">Indian muntjac</name>
    <dbReference type="NCBI Taxonomy" id="9888"/>
    <lineage>
        <taxon>Eukaryota</taxon>
        <taxon>Metazoa</taxon>
        <taxon>Chordata</taxon>
        <taxon>Craniata</taxon>
        <taxon>Vertebrata</taxon>
        <taxon>Euteleostomi</taxon>
        <taxon>Mammalia</taxon>
        <taxon>Eutheria</taxon>
        <taxon>Laurasiatheria</taxon>
        <taxon>Artiodactyla</taxon>
        <taxon>Ruminantia</taxon>
        <taxon>Pecora</taxon>
        <taxon>Cervidae</taxon>
        <taxon>Muntiacinae</taxon>
        <taxon>Muntiacus</taxon>
    </lineage>
</organism>
<gene>
    <name evidence="7" type="ORF">FD754_024594</name>
    <name evidence="6" type="ORF">FD754_024595</name>
</gene>
<protein>
    <recommendedName>
        <fullName evidence="5">Sushi domain-containing protein</fullName>
    </recommendedName>
</protein>
<name>A0A5N3UNZ0_MUNMU</name>
<evidence type="ECO:0000313" key="8">
    <source>
        <dbReference type="Proteomes" id="UP000326458"/>
    </source>
</evidence>
<dbReference type="SUPFAM" id="SSF57535">
    <property type="entry name" value="Complement control module/SCR domain"/>
    <property type="match status" value="2"/>
</dbReference>
<keyword evidence="2" id="KW-0732">Signal</keyword>
<comment type="caution">
    <text evidence="6">The sequence shown here is derived from an EMBL/GenBank/DDBJ whole genome shotgun (WGS) entry which is preliminary data.</text>
</comment>
<evidence type="ECO:0000313" key="6">
    <source>
        <dbReference type="EMBL" id="KAB0338420.1"/>
    </source>
</evidence>
<keyword evidence="1 4" id="KW-0768">Sushi</keyword>
<dbReference type="GO" id="GO:0001851">
    <property type="term" value="F:complement component C3b binding"/>
    <property type="evidence" value="ECO:0007669"/>
    <property type="project" value="TreeGrafter"/>
</dbReference>
<keyword evidence="3" id="KW-1015">Disulfide bond</keyword>
<evidence type="ECO:0000259" key="5">
    <source>
        <dbReference type="PROSITE" id="PS50923"/>
    </source>
</evidence>
<evidence type="ECO:0000256" key="3">
    <source>
        <dbReference type="ARBA" id="ARBA00023157"/>
    </source>
</evidence>
<dbReference type="Pfam" id="PF00084">
    <property type="entry name" value="Sushi"/>
    <property type="match status" value="2"/>
</dbReference>
<accession>A0A5N3UNZ0</accession>
<dbReference type="PANTHER" id="PTHR45785:SF4">
    <property type="entry name" value="COMPLEMENT FACTOR H-RELATED PROTEIN 3-RELATED"/>
    <property type="match status" value="1"/>
</dbReference>
<dbReference type="InterPro" id="IPR035976">
    <property type="entry name" value="Sushi/SCR/CCP_sf"/>
</dbReference>
<evidence type="ECO:0000256" key="2">
    <source>
        <dbReference type="ARBA" id="ARBA00022729"/>
    </source>
</evidence>
<evidence type="ECO:0000256" key="4">
    <source>
        <dbReference type="PROSITE-ProRule" id="PRU00302"/>
    </source>
</evidence>
<sequence>MEVTQLLELWEPWHLCHYYYCYLILKFPSAHIYNGWGHYGGIFCDRHLICVLETCSKNNVRIENGFLSEFAFTYPLNKQTEYKCKPGYVTEDGKTSGLITCLQNGWSAQPVCIKSCDRPVFEKARPKSDGTWFRLNDRLDYECLDGYENRDGRTAGSIVCGQEGWSDKAACYEGNGSPLQYSCLENLVDGGAWWAAVSRVAQGNGNPVQYSCLENPRDGGAWWAAIYGVTRRWTQLK</sequence>
<dbReference type="Gene3D" id="2.10.70.10">
    <property type="entry name" value="Complement Module, domain 1"/>
    <property type="match status" value="2"/>
</dbReference>
<dbReference type="AlphaFoldDB" id="A0A5N3UNZ0"/>
<dbReference type="Proteomes" id="UP000326458">
    <property type="component" value="Unassembled WGS sequence"/>
</dbReference>
<dbReference type="PROSITE" id="PS50923">
    <property type="entry name" value="SUSHI"/>
    <property type="match status" value="1"/>
</dbReference>
<feature type="domain" description="Sushi" evidence="5">
    <location>
        <begin position="53"/>
        <end position="114"/>
    </location>
</feature>
<dbReference type="InterPro" id="IPR000436">
    <property type="entry name" value="Sushi_SCR_CCP_dom"/>
</dbReference>
<dbReference type="EMBL" id="VCEA01004209">
    <property type="protein sequence ID" value="KAB0338420.1"/>
    <property type="molecule type" value="Genomic_DNA"/>
</dbReference>
<dbReference type="GO" id="GO:0006956">
    <property type="term" value="P:complement activation"/>
    <property type="evidence" value="ECO:0007669"/>
    <property type="project" value="TreeGrafter"/>
</dbReference>
<dbReference type="PANTHER" id="PTHR45785">
    <property type="entry name" value="COMPLEMENT FACTOR H-RELATED"/>
    <property type="match status" value="1"/>
</dbReference>